<evidence type="ECO:0000259" key="4">
    <source>
        <dbReference type="PROSITE" id="PS50102"/>
    </source>
</evidence>
<evidence type="ECO:0000313" key="6">
    <source>
        <dbReference type="Proteomes" id="UP001293593"/>
    </source>
</evidence>
<feature type="compositionally biased region" description="Basic and acidic residues" evidence="3">
    <location>
        <begin position="261"/>
        <end position="276"/>
    </location>
</feature>
<evidence type="ECO:0000256" key="2">
    <source>
        <dbReference type="PROSITE-ProRule" id="PRU00176"/>
    </source>
</evidence>
<evidence type="ECO:0000256" key="3">
    <source>
        <dbReference type="SAM" id="MobiDB-lite"/>
    </source>
</evidence>
<dbReference type="InterPro" id="IPR035979">
    <property type="entry name" value="RBD_domain_sf"/>
</dbReference>
<dbReference type="GO" id="GO:0003729">
    <property type="term" value="F:mRNA binding"/>
    <property type="evidence" value="ECO:0007669"/>
    <property type="project" value="TreeGrafter"/>
</dbReference>
<dbReference type="EMBL" id="JAWXYG010000009">
    <property type="protein sequence ID" value="KAK4262998.1"/>
    <property type="molecule type" value="Genomic_DNA"/>
</dbReference>
<evidence type="ECO:0000256" key="1">
    <source>
        <dbReference type="ARBA" id="ARBA00022884"/>
    </source>
</evidence>
<dbReference type="Proteomes" id="UP001293593">
    <property type="component" value="Unassembled WGS sequence"/>
</dbReference>
<proteinExistence type="predicted"/>
<feature type="domain" description="RRM" evidence="4">
    <location>
        <begin position="185"/>
        <end position="264"/>
    </location>
</feature>
<dbReference type="Gene3D" id="3.30.70.330">
    <property type="match status" value="2"/>
</dbReference>
<feature type="domain" description="RRM" evidence="4">
    <location>
        <begin position="88"/>
        <end position="165"/>
    </location>
</feature>
<dbReference type="InterPro" id="IPR000504">
    <property type="entry name" value="RRM_dom"/>
</dbReference>
<sequence>MAALESGLTVLGSFRCFSKYSSPTKPFDSIKLNVSTSLFAISHNRVVPSILSSIDSGTRLCFELCSALQEAATEEKPDQTQETTHIKKKLCVFNLPWSLSAADIKNLFGQCGTVTDVEIIKTKDGKSRQFTFVTMASGEDAQAAIDKFDSHELSGRIIRVELAKRFKKPPPPRPPQTPPAGETSHKIYVSNLAWKARSSHLRAFFTENFKTPVSARVVFDTPNGRSAGYGFVSFATRDEAEAAISTLDGKELMGRPLRLKFSERTVKESGDEKGEEQGSDDEPAES</sequence>
<comment type="caution">
    <text evidence="5">The sequence shown here is derived from an EMBL/GenBank/DDBJ whole genome shotgun (WGS) entry which is preliminary data.</text>
</comment>
<protein>
    <recommendedName>
        <fullName evidence="4">RRM domain-containing protein</fullName>
    </recommendedName>
</protein>
<dbReference type="InterPro" id="IPR012677">
    <property type="entry name" value="Nucleotide-bd_a/b_plait_sf"/>
</dbReference>
<dbReference type="GO" id="GO:1901259">
    <property type="term" value="P:chloroplast rRNA processing"/>
    <property type="evidence" value="ECO:0007669"/>
    <property type="project" value="TreeGrafter"/>
</dbReference>
<dbReference type="SMART" id="SM00360">
    <property type="entry name" value="RRM"/>
    <property type="match status" value="2"/>
</dbReference>
<gene>
    <name evidence="5" type="ORF">QN277_028480</name>
</gene>
<keyword evidence="1 2" id="KW-0694">RNA-binding</keyword>
<dbReference type="PROSITE" id="PS50102">
    <property type="entry name" value="RRM"/>
    <property type="match status" value="2"/>
</dbReference>
<dbReference type="PANTHER" id="PTHR48025:SF6">
    <property type="entry name" value="RRM DOMAIN-CONTAINING PROTEIN"/>
    <property type="match status" value="1"/>
</dbReference>
<feature type="region of interest" description="Disordered" evidence="3">
    <location>
        <begin position="261"/>
        <end position="286"/>
    </location>
</feature>
<feature type="compositionally biased region" description="Acidic residues" evidence="3">
    <location>
        <begin position="277"/>
        <end position="286"/>
    </location>
</feature>
<organism evidence="5 6">
    <name type="scientific">Acacia crassicarpa</name>
    <name type="common">northern wattle</name>
    <dbReference type="NCBI Taxonomy" id="499986"/>
    <lineage>
        <taxon>Eukaryota</taxon>
        <taxon>Viridiplantae</taxon>
        <taxon>Streptophyta</taxon>
        <taxon>Embryophyta</taxon>
        <taxon>Tracheophyta</taxon>
        <taxon>Spermatophyta</taxon>
        <taxon>Magnoliopsida</taxon>
        <taxon>eudicotyledons</taxon>
        <taxon>Gunneridae</taxon>
        <taxon>Pentapetalae</taxon>
        <taxon>rosids</taxon>
        <taxon>fabids</taxon>
        <taxon>Fabales</taxon>
        <taxon>Fabaceae</taxon>
        <taxon>Caesalpinioideae</taxon>
        <taxon>mimosoid clade</taxon>
        <taxon>Acacieae</taxon>
        <taxon>Acacia</taxon>
    </lineage>
</organism>
<dbReference type="GO" id="GO:0009535">
    <property type="term" value="C:chloroplast thylakoid membrane"/>
    <property type="evidence" value="ECO:0007669"/>
    <property type="project" value="TreeGrafter"/>
</dbReference>
<dbReference type="AlphaFoldDB" id="A0AAE1J4X1"/>
<dbReference type="InterPro" id="IPR050502">
    <property type="entry name" value="Euk_RNA-bind_prot"/>
</dbReference>
<accession>A0AAE1J4X1</accession>
<evidence type="ECO:0000313" key="5">
    <source>
        <dbReference type="EMBL" id="KAK4262998.1"/>
    </source>
</evidence>
<dbReference type="Pfam" id="PF00076">
    <property type="entry name" value="RRM_1"/>
    <property type="match status" value="2"/>
</dbReference>
<reference evidence="5" key="1">
    <citation type="submission" date="2023-10" db="EMBL/GenBank/DDBJ databases">
        <title>Chromosome-level genome of the transformable northern wattle, Acacia crassicarpa.</title>
        <authorList>
            <person name="Massaro I."/>
            <person name="Sinha N.R."/>
            <person name="Poethig S."/>
            <person name="Leichty A.R."/>
        </authorList>
    </citation>
    <scope>NUCLEOTIDE SEQUENCE</scope>
    <source>
        <strain evidence="5">Acra3RX</strain>
        <tissue evidence="5">Leaf</tissue>
    </source>
</reference>
<dbReference type="CDD" id="cd00590">
    <property type="entry name" value="RRM_SF"/>
    <property type="match status" value="1"/>
</dbReference>
<name>A0AAE1J4X1_9FABA</name>
<dbReference type="SUPFAM" id="SSF54928">
    <property type="entry name" value="RNA-binding domain, RBD"/>
    <property type="match status" value="2"/>
</dbReference>
<keyword evidence="6" id="KW-1185">Reference proteome</keyword>
<dbReference type="PANTHER" id="PTHR48025">
    <property type="entry name" value="OS02G0815200 PROTEIN"/>
    <property type="match status" value="1"/>
</dbReference>